<evidence type="ECO:0000256" key="10">
    <source>
        <dbReference type="ARBA" id="ARBA00023180"/>
    </source>
</evidence>
<keyword evidence="6 12" id="KW-0297">G-protein coupled receptor</keyword>
<feature type="transmembrane region" description="Helical" evidence="13">
    <location>
        <begin position="213"/>
        <end position="235"/>
    </location>
</feature>
<name>A0A9P0GLM3_9CUCU</name>
<proteinExistence type="inferred from homology"/>
<evidence type="ECO:0000259" key="14">
    <source>
        <dbReference type="PROSITE" id="PS50262"/>
    </source>
</evidence>
<comment type="subcellular location">
    <subcellularLocation>
        <location evidence="1">Cell membrane</location>
        <topology evidence="1">Multi-pass membrane protein</topology>
    </subcellularLocation>
</comment>
<protein>
    <recommendedName>
        <fullName evidence="14">G-protein coupled receptors family 1 profile domain-containing protein</fullName>
    </recommendedName>
</protein>
<dbReference type="InterPro" id="IPR017452">
    <property type="entry name" value="GPCR_Rhodpsn_7TM"/>
</dbReference>
<dbReference type="PRINTS" id="PR00237">
    <property type="entry name" value="GPCRRHODOPSN"/>
</dbReference>
<dbReference type="PROSITE" id="PS00237">
    <property type="entry name" value="G_PROTEIN_RECEP_F1_1"/>
    <property type="match status" value="1"/>
</dbReference>
<evidence type="ECO:0000256" key="1">
    <source>
        <dbReference type="ARBA" id="ARBA00004651"/>
    </source>
</evidence>
<dbReference type="EMBL" id="OV651820">
    <property type="protein sequence ID" value="CAH1114246.1"/>
    <property type="molecule type" value="Genomic_DNA"/>
</dbReference>
<evidence type="ECO:0000256" key="8">
    <source>
        <dbReference type="ARBA" id="ARBA00023157"/>
    </source>
</evidence>
<dbReference type="PRINTS" id="PR01565">
    <property type="entry name" value="NEUROMEDINUR"/>
</dbReference>
<evidence type="ECO:0000256" key="7">
    <source>
        <dbReference type="ARBA" id="ARBA00023136"/>
    </source>
</evidence>
<gene>
    <name evidence="15" type="ORF">PSYICH_LOCUS14414</name>
</gene>
<dbReference type="SUPFAM" id="SSF81321">
    <property type="entry name" value="Family A G protein-coupled receptor-like"/>
    <property type="match status" value="1"/>
</dbReference>
<dbReference type="GO" id="GO:0001607">
    <property type="term" value="F:neuromedin U receptor activity"/>
    <property type="evidence" value="ECO:0007669"/>
    <property type="project" value="InterPro"/>
</dbReference>
<evidence type="ECO:0000256" key="13">
    <source>
        <dbReference type="SAM" id="Phobius"/>
    </source>
</evidence>
<evidence type="ECO:0000256" key="9">
    <source>
        <dbReference type="ARBA" id="ARBA00023170"/>
    </source>
</evidence>
<dbReference type="PROSITE" id="PS50262">
    <property type="entry name" value="G_PROTEIN_RECEP_F1_2"/>
    <property type="match status" value="1"/>
</dbReference>
<dbReference type="GO" id="GO:0005886">
    <property type="term" value="C:plasma membrane"/>
    <property type="evidence" value="ECO:0007669"/>
    <property type="project" value="UniProtKB-SubCell"/>
</dbReference>
<evidence type="ECO:0000256" key="2">
    <source>
        <dbReference type="ARBA" id="ARBA00010663"/>
    </source>
</evidence>
<evidence type="ECO:0000256" key="6">
    <source>
        <dbReference type="ARBA" id="ARBA00023040"/>
    </source>
</evidence>
<keyword evidence="9 12" id="KW-0675">Receptor</keyword>
<keyword evidence="3" id="KW-1003">Cell membrane</keyword>
<evidence type="ECO:0000313" key="16">
    <source>
        <dbReference type="Proteomes" id="UP001153636"/>
    </source>
</evidence>
<sequence>MQSSFYTNIHHQENVTESLTTTPDLVLNQTSDWGPTRDPLYIVIPITIIYVVIFLSGILGNISTCIVIARNKCMHTATNYYLFSLAVSDLLLLVSGLPPEVYSIWSKYPYVFGEAFCVLQGLTAETSANATVLTITAFTVERYVAICHPFLSHTLSKLNRAIKYIILIWAIAIGLAIPQAMAFGIVCEVLANGYIVEDHCVCMIKREIIPHNFLISTLLFFVAPMSLITVLYIFIGLQLRKSTVGPSRGSSIKMKHQKVYKPVVAYVHPSTQVLVMNRGDEMSQQQQYGSQQEEVEGRKNFAKNAQATKHVVKMLVAVVVAFFICWAPFHAQRLLAIYGGSEDTEKTSYMILTFQILTYISGIFYYLSTTVNPLLYHIMSNKFREAFKKTYKHVCRKGHKQPVVAAVGEEDVVVEEPEALRSVVSKMQWRRVYMTIDGRWLFPSEGRRGRRSRIKVR</sequence>
<keyword evidence="4 12" id="KW-0812">Transmembrane</keyword>
<dbReference type="Proteomes" id="UP001153636">
    <property type="component" value="Chromosome 8"/>
</dbReference>
<keyword evidence="16" id="KW-1185">Reference proteome</keyword>
<dbReference type="PANTHER" id="PTHR24243:SF208">
    <property type="entry name" value="PYROKININ-1 RECEPTOR"/>
    <property type="match status" value="1"/>
</dbReference>
<dbReference type="OrthoDB" id="5950040at2759"/>
<dbReference type="InterPro" id="IPR000276">
    <property type="entry name" value="GPCR_Rhodpsn"/>
</dbReference>
<comment type="similarity">
    <text evidence="2 12">Belongs to the G-protein coupled receptor 1 family.</text>
</comment>
<dbReference type="Gene3D" id="1.20.1070.10">
    <property type="entry name" value="Rhodopsin 7-helix transmembrane proteins"/>
    <property type="match status" value="1"/>
</dbReference>
<keyword evidence="11 12" id="KW-0807">Transducer</keyword>
<feature type="domain" description="G-protein coupled receptors family 1 profile" evidence="14">
    <location>
        <begin position="60"/>
        <end position="376"/>
    </location>
</feature>
<feature type="transmembrane region" description="Helical" evidence="13">
    <location>
        <begin position="40"/>
        <end position="68"/>
    </location>
</feature>
<accession>A0A9P0GLM3</accession>
<evidence type="ECO:0000256" key="11">
    <source>
        <dbReference type="ARBA" id="ARBA00023224"/>
    </source>
</evidence>
<organism evidence="15 16">
    <name type="scientific">Psylliodes chrysocephalus</name>
    <dbReference type="NCBI Taxonomy" id="3402493"/>
    <lineage>
        <taxon>Eukaryota</taxon>
        <taxon>Metazoa</taxon>
        <taxon>Ecdysozoa</taxon>
        <taxon>Arthropoda</taxon>
        <taxon>Hexapoda</taxon>
        <taxon>Insecta</taxon>
        <taxon>Pterygota</taxon>
        <taxon>Neoptera</taxon>
        <taxon>Endopterygota</taxon>
        <taxon>Coleoptera</taxon>
        <taxon>Polyphaga</taxon>
        <taxon>Cucujiformia</taxon>
        <taxon>Chrysomeloidea</taxon>
        <taxon>Chrysomelidae</taxon>
        <taxon>Galerucinae</taxon>
        <taxon>Alticini</taxon>
        <taxon>Psylliodes</taxon>
    </lineage>
</organism>
<evidence type="ECO:0000256" key="5">
    <source>
        <dbReference type="ARBA" id="ARBA00022989"/>
    </source>
</evidence>
<dbReference type="PANTHER" id="PTHR24243">
    <property type="entry name" value="G-PROTEIN COUPLED RECEPTOR"/>
    <property type="match status" value="1"/>
</dbReference>
<dbReference type="Pfam" id="PF00001">
    <property type="entry name" value="7tm_1"/>
    <property type="match status" value="1"/>
</dbReference>
<evidence type="ECO:0000256" key="4">
    <source>
        <dbReference type="ARBA" id="ARBA00022692"/>
    </source>
</evidence>
<keyword evidence="7 13" id="KW-0472">Membrane</keyword>
<evidence type="ECO:0000256" key="3">
    <source>
        <dbReference type="ARBA" id="ARBA00022475"/>
    </source>
</evidence>
<dbReference type="AlphaFoldDB" id="A0A9P0GLM3"/>
<dbReference type="InterPro" id="IPR005390">
    <property type="entry name" value="NeuromedU_rcpt"/>
</dbReference>
<evidence type="ECO:0000313" key="15">
    <source>
        <dbReference type="EMBL" id="CAH1114246.1"/>
    </source>
</evidence>
<feature type="transmembrane region" description="Helical" evidence="13">
    <location>
        <begin position="349"/>
        <end position="367"/>
    </location>
</feature>
<keyword evidence="10" id="KW-0325">Glycoprotein</keyword>
<evidence type="ECO:0000256" key="12">
    <source>
        <dbReference type="RuleBase" id="RU000688"/>
    </source>
</evidence>
<keyword evidence="5 13" id="KW-1133">Transmembrane helix</keyword>
<feature type="transmembrane region" description="Helical" evidence="13">
    <location>
        <begin position="311"/>
        <end position="329"/>
    </location>
</feature>
<keyword evidence="8" id="KW-1015">Disulfide bond</keyword>
<reference evidence="15" key="1">
    <citation type="submission" date="2022-01" db="EMBL/GenBank/DDBJ databases">
        <authorList>
            <person name="King R."/>
        </authorList>
    </citation>
    <scope>NUCLEOTIDE SEQUENCE</scope>
</reference>
<feature type="transmembrane region" description="Helical" evidence="13">
    <location>
        <begin position="161"/>
        <end position="186"/>
    </location>
</feature>